<keyword evidence="2" id="KW-0472">Membrane</keyword>
<dbReference type="AlphaFoldDB" id="A0A8S9KEL9"/>
<feature type="compositionally biased region" description="Basic and acidic residues" evidence="1">
    <location>
        <begin position="15"/>
        <end position="38"/>
    </location>
</feature>
<feature type="region of interest" description="Disordered" evidence="1">
    <location>
        <begin position="1"/>
        <end position="61"/>
    </location>
</feature>
<comment type="caution">
    <text evidence="3">The sequence shown here is derived from an EMBL/GenBank/DDBJ whole genome shotgun (WGS) entry which is preliminary data.</text>
</comment>
<evidence type="ECO:0000313" key="3">
    <source>
        <dbReference type="EMBL" id="KAF2591913.1"/>
    </source>
</evidence>
<keyword evidence="2" id="KW-0812">Transmembrane</keyword>
<feature type="transmembrane region" description="Helical" evidence="2">
    <location>
        <begin position="148"/>
        <end position="168"/>
    </location>
</feature>
<proteinExistence type="predicted"/>
<keyword evidence="2" id="KW-1133">Transmembrane helix</keyword>
<feature type="transmembrane region" description="Helical" evidence="2">
    <location>
        <begin position="188"/>
        <end position="206"/>
    </location>
</feature>
<gene>
    <name evidence="3" type="ORF">F2Q70_00038504</name>
</gene>
<accession>A0A8S9KEL9</accession>
<sequence length="213" mass="23071">MQKRDDTDQIPAEDAWERTRSIDTRHQKSMDKLPKKSIDTNNTTSIDNHPLPKTTVSEKDKLDNQYLTPDEFGIFKDPHGYAKAMDGRTLHVSREDIADILQTANGADNPSSAGCLSPERFQTRAPVRSGIEVRSGSEVRSGGEDHSWIVVLIGGIPCIWVVSTVLSVPVGPLVKVSVLESDPAGSTSLSLDGVVPVVCLGSIVALKKLRSVS</sequence>
<dbReference type="EMBL" id="QGKY02000190">
    <property type="protein sequence ID" value="KAF2591913.1"/>
    <property type="molecule type" value="Genomic_DNA"/>
</dbReference>
<name>A0A8S9KEL9_BRACR</name>
<reference evidence="3" key="1">
    <citation type="submission" date="2019-12" db="EMBL/GenBank/DDBJ databases">
        <title>Genome sequencing and annotation of Brassica cretica.</title>
        <authorList>
            <person name="Studholme D.J."/>
            <person name="Sarris P.F."/>
        </authorList>
    </citation>
    <scope>NUCLEOTIDE SEQUENCE</scope>
    <source>
        <strain evidence="3">PFS-102/07</strain>
        <tissue evidence="3">Leaf</tissue>
    </source>
</reference>
<evidence type="ECO:0000256" key="1">
    <source>
        <dbReference type="SAM" id="MobiDB-lite"/>
    </source>
</evidence>
<evidence type="ECO:0000256" key="2">
    <source>
        <dbReference type="SAM" id="Phobius"/>
    </source>
</evidence>
<organism evidence="3">
    <name type="scientific">Brassica cretica</name>
    <name type="common">Mustard</name>
    <dbReference type="NCBI Taxonomy" id="69181"/>
    <lineage>
        <taxon>Eukaryota</taxon>
        <taxon>Viridiplantae</taxon>
        <taxon>Streptophyta</taxon>
        <taxon>Embryophyta</taxon>
        <taxon>Tracheophyta</taxon>
        <taxon>Spermatophyta</taxon>
        <taxon>Magnoliopsida</taxon>
        <taxon>eudicotyledons</taxon>
        <taxon>Gunneridae</taxon>
        <taxon>Pentapetalae</taxon>
        <taxon>rosids</taxon>
        <taxon>malvids</taxon>
        <taxon>Brassicales</taxon>
        <taxon>Brassicaceae</taxon>
        <taxon>Brassiceae</taxon>
        <taxon>Brassica</taxon>
    </lineage>
</organism>
<protein>
    <submittedName>
        <fullName evidence="3">Uncharacterized protein</fullName>
    </submittedName>
</protein>